<dbReference type="EMBL" id="JADBDY010000001">
    <property type="protein sequence ID" value="MBE1457199.1"/>
    <property type="molecule type" value="Genomic_DNA"/>
</dbReference>
<comment type="caution">
    <text evidence="6">The sequence shown here is derived from an EMBL/GenBank/DDBJ whole genome shotgun (WGS) entry which is preliminary data.</text>
</comment>
<dbReference type="SUPFAM" id="SSF46689">
    <property type="entry name" value="Homeodomain-like"/>
    <property type="match status" value="1"/>
</dbReference>
<evidence type="ECO:0000256" key="4">
    <source>
        <dbReference type="PROSITE-ProRule" id="PRU00335"/>
    </source>
</evidence>
<dbReference type="InterPro" id="IPR009057">
    <property type="entry name" value="Homeodomain-like_sf"/>
</dbReference>
<evidence type="ECO:0000256" key="1">
    <source>
        <dbReference type="ARBA" id="ARBA00023015"/>
    </source>
</evidence>
<dbReference type="PANTHER" id="PTHR30055">
    <property type="entry name" value="HTH-TYPE TRANSCRIPTIONAL REGULATOR RUTR"/>
    <property type="match status" value="1"/>
</dbReference>
<reference evidence="6 7" key="1">
    <citation type="submission" date="2020-10" db="EMBL/GenBank/DDBJ databases">
        <title>Sequencing the genomes of 1000 actinobacteria strains.</title>
        <authorList>
            <person name="Klenk H.-P."/>
        </authorList>
    </citation>
    <scope>NUCLEOTIDE SEQUENCE [LARGE SCALE GENOMIC DNA]</scope>
    <source>
        <strain evidence="6 7">DSM 45157</strain>
    </source>
</reference>
<dbReference type="RefSeq" id="WP_191273206.1">
    <property type="nucleotide sequence ID" value="NZ_BMXJ01000006.1"/>
</dbReference>
<evidence type="ECO:0000256" key="2">
    <source>
        <dbReference type="ARBA" id="ARBA00023125"/>
    </source>
</evidence>
<accession>A0ABR9HDW3</accession>
<organism evidence="6 7">
    <name type="scientific">Nocardiopsis terrae</name>
    <dbReference type="NCBI Taxonomy" id="372655"/>
    <lineage>
        <taxon>Bacteria</taxon>
        <taxon>Bacillati</taxon>
        <taxon>Actinomycetota</taxon>
        <taxon>Actinomycetes</taxon>
        <taxon>Streptosporangiales</taxon>
        <taxon>Nocardiopsidaceae</taxon>
        <taxon>Nocardiopsis</taxon>
    </lineage>
</organism>
<gene>
    <name evidence="6" type="ORF">H4W79_001413</name>
</gene>
<dbReference type="Proteomes" id="UP000598217">
    <property type="component" value="Unassembled WGS sequence"/>
</dbReference>
<keyword evidence="2 4" id="KW-0238">DNA-binding</keyword>
<dbReference type="InterPro" id="IPR001647">
    <property type="entry name" value="HTH_TetR"/>
</dbReference>
<dbReference type="Pfam" id="PF17937">
    <property type="entry name" value="TetR_C_28"/>
    <property type="match status" value="1"/>
</dbReference>
<name>A0ABR9HDW3_9ACTN</name>
<evidence type="ECO:0000256" key="3">
    <source>
        <dbReference type="ARBA" id="ARBA00023163"/>
    </source>
</evidence>
<dbReference type="Pfam" id="PF00440">
    <property type="entry name" value="TetR_N"/>
    <property type="match status" value="1"/>
</dbReference>
<dbReference type="PRINTS" id="PR00455">
    <property type="entry name" value="HTHTETR"/>
</dbReference>
<sequence length="183" mass="20763">MSTSNTRERILDALQDILISDGYSSVTLEAVARAAEVSKGGLLYHFPSKADLMDGLVKRLGELAEAEFAEARESEEGVVRIFLRTSTPQSTEERELYWSVIAALRSHEDLGEESVRYVQYLFTHWGELLHEELTDPVLAETILRAGDGLYMAEIAGLPRPDPELTRRMIDRLVEESDRVRRKR</sequence>
<evidence type="ECO:0000259" key="5">
    <source>
        <dbReference type="PROSITE" id="PS50977"/>
    </source>
</evidence>
<feature type="domain" description="HTH tetR-type" evidence="5">
    <location>
        <begin position="4"/>
        <end position="64"/>
    </location>
</feature>
<dbReference type="PANTHER" id="PTHR30055:SF234">
    <property type="entry name" value="HTH-TYPE TRANSCRIPTIONAL REGULATOR BETI"/>
    <property type="match status" value="1"/>
</dbReference>
<evidence type="ECO:0000313" key="7">
    <source>
        <dbReference type="Proteomes" id="UP000598217"/>
    </source>
</evidence>
<dbReference type="InterPro" id="IPR041479">
    <property type="entry name" value="TetR_CgmR_C"/>
</dbReference>
<dbReference type="Gene3D" id="1.10.357.10">
    <property type="entry name" value="Tetracycline Repressor, domain 2"/>
    <property type="match status" value="1"/>
</dbReference>
<evidence type="ECO:0000313" key="6">
    <source>
        <dbReference type="EMBL" id="MBE1457199.1"/>
    </source>
</evidence>
<protein>
    <submittedName>
        <fullName evidence="6">AcrR family transcriptional regulator</fullName>
    </submittedName>
</protein>
<feature type="DNA-binding region" description="H-T-H motif" evidence="4">
    <location>
        <begin position="27"/>
        <end position="46"/>
    </location>
</feature>
<dbReference type="PROSITE" id="PS50977">
    <property type="entry name" value="HTH_TETR_2"/>
    <property type="match status" value="1"/>
</dbReference>
<dbReference type="InterPro" id="IPR050109">
    <property type="entry name" value="HTH-type_TetR-like_transc_reg"/>
</dbReference>
<keyword evidence="1" id="KW-0805">Transcription regulation</keyword>
<keyword evidence="3" id="KW-0804">Transcription</keyword>
<proteinExistence type="predicted"/>
<keyword evidence="7" id="KW-1185">Reference proteome</keyword>